<keyword evidence="3" id="KW-1185">Reference proteome</keyword>
<proteinExistence type="predicted"/>
<reference evidence="2 3" key="1">
    <citation type="submission" date="2016-10" db="EMBL/GenBank/DDBJ databases">
        <title>Draft genome sequence of Coniochaeta ligniaria NRRL30616, a lignocellulolytic fungus for bioabatement of inhibitors in plant biomass hydrolysates.</title>
        <authorList>
            <consortium name="DOE Joint Genome Institute"/>
            <person name="Jimenez D.J."/>
            <person name="Hector R.E."/>
            <person name="Riley R."/>
            <person name="Sun H."/>
            <person name="Grigoriev I.V."/>
            <person name="Van Elsas J.D."/>
            <person name="Nichols N.N."/>
        </authorList>
    </citation>
    <scope>NUCLEOTIDE SEQUENCE [LARGE SCALE GENOMIC DNA]</scope>
    <source>
        <strain evidence="2 3">NRRL 30616</strain>
    </source>
</reference>
<dbReference type="STRING" id="1408157.A0A1J7IIE3"/>
<organism evidence="2 3">
    <name type="scientific">Coniochaeta ligniaria NRRL 30616</name>
    <dbReference type="NCBI Taxonomy" id="1408157"/>
    <lineage>
        <taxon>Eukaryota</taxon>
        <taxon>Fungi</taxon>
        <taxon>Dikarya</taxon>
        <taxon>Ascomycota</taxon>
        <taxon>Pezizomycotina</taxon>
        <taxon>Sordariomycetes</taxon>
        <taxon>Sordariomycetidae</taxon>
        <taxon>Coniochaetales</taxon>
        <taxon>Coniochaetaceae</taxon>
        <taxon>Coniochaeta</taxon>
    </lineage>
</organism>
<evidence type="ECO:0000313" key="2">
    <source>
        <dbReference type="EMBL" id="OIW27133.1"/>
    </source>
</evidence>
<sequence>MDRAFTHGYGLSPTLGSGVTLPPIPALRGEENPQEWKSLLLHTLEFHNMASCVLKTSAEVSKTNREKAYAFILILQSISQVRDRLANAGWDFNTMDQDPKDLYDLILRTIPNTGAAVSNAWAIVGGFVHNFTHTKPSKFTSFEAYHAYVQYSKQCLSEVNCAVPDKLAICIVLNALKEYNLKWYSMLARQVPGLTWSQLMQEMGREALRREGGHGSASEPSGEWLQR</sequence>
<evidence type="ECO:0000256" key="1">
    <source>
        <dbReference type="SAM" id="MobiDB-lite"/>
    </source>
</evidence>
<dbReference type="AlphaFoldDB" id="A0A1J7IIE3"/>
<evidence type="ECO:0000313" key="3">
    <source>
        <dbReference type="Proteomes" id="UP000182658"/>
    </source>
</evidence>
<dbReference type="EMBL" id="KV875099">
    <property type="protein sequence ID" value="OIW27133.1"/>
    <property type="molecule type" value="Genomic_DNA"/>
</dbReference>
<accession>A0A1J7IIE3</accession>
<protein>
    <submittedName>
        <fullName evidence="2">Uncharacterized protein</fullName>
    </submittedName>
</protein>
<feature type="region of interest" description="Disordered" evidence="1">
    <location>
        <begin position="208"/>
        <end position="227"/>
    </location>
</feature>
<dbReference type="Proteomes" id="UP000182658">
    <property type="component" value="Unassembled WGS sequence"/>
</dbReference>
<dbReference type="OrthoDB" id="4560010at2759"/>
<name>A0A1J7IIE3_9PEZI</name>
<dbReference type="InParanoid" id="A0A1J7IIE3"/>
<gene>
    <name evidence="2" type="ORF">CONLIGDRAFT_682212</name>
</gene>